<sequence>MGLGPREIPPKSDSRQYARPPDDAYEITEDDKEYQRHQAVNNVLLERLVERITGQGEYGETVYDVNPKDQFFAGALASQYQYREAQESDDAFGNIATRVAPFTMGLQFKLPGSVPDDETVEINPTAKVYYRRLPTYEEQQEFGGPVGFDPEIAEDDALTPAEEDEDSEVEDAEDEDTAGYAGDDGSLEELRPVYERVQIDVGPLTVTAGELKRAAQSDGELPPLTDDDAVTDAMETYRQDERRYREPDPPEEVDRRNEDKIPETALEDEETFEAFLEQRFSGDTPTPVWDFEISLTAQYDDDDIIVSVSFVNKHGVGYPDALDPKGEEWRAFLFDVNTDVSVEETPIEPFVSDEIRNEYHYDPEMDGLGRNCSVERTDPTTIETVTVPIHEQRKYRSRETLSAPFSDFAWGTIETHLDRISREMVEAREQYESIRSEILNDRSDEAREKFDENLEAFEKERRRFDQGRKLIRDDVGHSRAAFKFMNQTFDQMGEKYEEWYLFQIIYIVMAIPDIVAQTEDIDAEDHCLDEVDVIYFPTGGGKTEAYLGLVVFTAFRDRLRGKAHGTTALTKFPLRLLSLQQLQRIADVFAQAELIRRRECPDTDEFSLGYFVGSGNTPNQLMETDDDGNLTDNIRLVKEEDSRYAEKWKIVTTCPFCGEDAIELDGDYDRMRLLHICTNDDCDEEELPIYVTDREVYRYAPTFVVSTIDKIAVVGMQRRFRTLFGRLKKRCPKHGFSGENRCLVANRGYSRYSCDEDVEDVDAVDPPSILIQDELHLLREEFGAFDSHYETFLQEWANRVGDGWDIKNVTATATIKGAENQVHALYWKDVNTYPSPGPLLKQSFYAYEDPHRLGRRIVGSVPHNVSRTYALVEVLREYADIIQHYQRNPDKLPTALEREHHRTTPYGEVVNLDLPDDDSERRNVVLEILEYYDTQVAYNIQKVDSDRLQRAVPSMINPWLETRDEERDALNSVVMSGETGFDVVRNVLERLESDDPDEPVDIVNATSMISHGVDVDTLNFISFFGMPRQTAEYIQAYSRVGRHVTGTVFDLFNPVHVRDRSHYTRFDRYHDFQDLLVEATPLERWAEFAVSCTMPGIFAATLLQYYDEQLESSVGRVYLYDSFREAQRAGDLDKDELLEFVKRSYCVTPEQRPEWAEDRTVDLYERKVEREFEDIWERCMSGHPKDGYQGWIGNMIKRSEDDRGPMRSLRDIDEQLPVDVDTGTAQVLNMFDRRQ</sequence>
<dbReference type="SUPFAM" id="SSF52540">
    <property type="entry name" value="P-loop containing nucleoside triphosphate hydrolases"/>
    <property type="match status" value="2"/>
</dbReference>
<feature type="compositionally biased region" description="Acidic residues" evidence="2">
    <location>
        <begin position="158"/>
        <end position="177"/>
    </location>
</feature>
<dbReference type="OrthoDB" id="114689at2157"/>
<keyword evidence="1" id="KW-0175">Coiled coil</keyword>
<evidence type="ECO:0000313" key="5">
    <source>
        <dbReference type="Proteomes" id="UP000323537"/>
    </source>
</evidence>
<dbReference type="CDD" id="cd18785">
    <property type="entry name" value="SF2_C"/>
    <property type="match status" value="1"/>
</dbReference>
<dbReference type="Gene3D" id="3.40.50.300">
    <property type="entry name" value="P-loop containing nucleotide triphosphate hydrolases"/>
    <property type="match status" value="1"/>
</dbReference>
<evidence type="ECO:0000256" key="2">
    <source>
        <dbReference type="SAM" id="MobiDB-lite"/>
    </source>
</evidence>
<dbReference type="Proteomes" id="UP000323537">
    <property type="component" value="Unassembled WGS sequence"/>
</dbReference>
<dbReference type="GO" id="GO:0004386">
    <property type="term" value="F:helicase activity"/>
    <property type="evidence" value="ECO:0007669"/>
    <property type="project" value="UniProtKB-KW"/>
</dbReference>
<keyword evidence="4" id="KW-0547">Nucleotide-binding</keyword>
<organism evidence="4 5">
    <name type="scientific">Halorubrum aquaticum</name>
    <dbReference type="NCBI Taxonomy" id="387340"/>
    <lineage>
        <taxon>Archaea</taxon>
        <taxon>Methanobacteriati</taxon>
        <taxon>Methanobacteriota</taxon>
        <taxon>Stenosarchaea group</taxon>
        <taxon>Halobacteria</taxon>
        <taxon>Halobacteriales</taxon>
        <taxon>Haloferacaceae</taxon>
        <taxon>Halorubrum</taxon>
    </lineage>
</organism>
<keyword evidence="4" id="KW-0378">Hydrolase</keyword>
<dbReference type="Pfam" id="PF00271">
    <property type="entry name" value="Helicase_C"/>
    <property type="match status" value="1"/>
</dbReference>
<evidence type="ECO:0000313" key="4">
    <source>
        <dbReference type="EMBL" id="SFH65938.1"/>
    </source>
</evidence>
<keyword evidence="5" id="KW-1185">Reference proteome</keyword>
<dbReference type="AlphaFoldDB" id="A0A1I3BUE6"/>
<feature type="region of interest" description="Disordered" evidence="2">
    <location>
        <begin position="237"/>
        <end position="261"/>
    </location>
</feature>
<name>A0A1I3BUE6_9EURY</name>
<dbReference type="EMBL" id="FOPZ01000015">
    <property type="protein sequence ID" value="SFH65938.1"/>
    <property type="molecule type" value="Genomic_DNA"/>
</dbReference>
<dbReference type="InterPro" id="IPR001650">
    <property type="entry name" value="Helicase_C-like"/>
</dbReference>
<keyword evidence="4" id="KW-0347">Helicase</keyword>
<proteinExistence type="predicted"/>
<dbReference type="InterPro" id="IPR027417">
    <property type="entry name" value="P-loop_NTPase"/>
</dbReference>
<protein>
    <submittedName>
        <fullName evidence="4">Helicase conserved C-terminal domain-containing protein</fullName>
    </submittedName>
</protein>
<gene>
    <name evidence="4" type="ORF">SAMN04488066_11573</name>
</gene>
<evidence type="ECO:0000256" key="1">
    <source>
        <dbReference type="SAM" id="Coils"/>
    </source>
</evidence>
<feature type="coiled-coil region" evidence="1">
    <location>
        <begin position="417"/>
        <end position="460"/>
    </location>
</feature>
<feature type="region of interest" description="Disordered" evidence="2">
    <location>
        <begin position="1"/>
        <end position="21"/>
    </location>
</feature>
<dbReference type="PROSITE" id="PS51194">
    <property type="entry name" value="HELICASE_CTER"/>
    <property type="match status" value="1"/>
</dbReference>
<keyword evidence="4" id="KW-0067">ATP-binding</keyword>
<feature type="region of interest" description="Disordered" evidence="2">
    <location>
        <begin position="158"/>
        <end position="189"/>
    </location>
</feature>
<feature type="compositionally biased region" description="Basic and acidic residues" evidence="2">
    <location>
        <begin position="8"/>
        <end position="21"/>
    </location>
</feature>
<evidence type="ECO:0000259" key="3">
    <source>
        <dbReference type="PROSITE" id="PS51194"/>
    </source>
</evidence>
<dbReference type="RefSeq" id="WP_149785039.1">
    <property type="nucleotide sequence ID" value="NZ_BAAADP010000002.1"/>
</dbReference>
<reference evidence="4 5" key="1">
    <citation type="submission" date="2016-10" db="EMBL/GenBank/DDBJ databases">
        <authorList>
            <person name="Varghese N."/>
            <person name="Submissions S."/>
        </authorList>
    </citation>
    <scope>NUCLEOTIDE SEQUENCE [LARGE SCALE GENOMIC DNA]</scope>
    <source>
        <strain evidence="4 5">CGMCC 1.6377</strain>
    </source>
</reference>
<feature type="domain" description="Helicase C-terminal" evidence="3">
    <location>
        <begin position="924"/>
        <end position="1088"/>
    </location>
</feature>
<accession>A0A1I3BUE6</accession>